<proteinExistence type="predicted"/>
<reference evidence="1 2" key="1">
    <citation type="submission" date="2018-11" db="EMBL/GenBank/DDBJ databases">
        <title>Draft genome sequence of Ferruginibacter sp. BO-59.</title>
        <authorList>
            <person name="Im W.T."/>
        </authorList>
    </citation>
    <scope>NUCLEOTIDE SEQUENCE [LARGE SCALE GENOMIC DNA]</scope>
    <source>
        <strain evidence="1 2">BO-59</strain>
    </source>
</reference>
<organism evidence="1 2">
    <name type="scientific">Hanamia caeni</name>
    <dbReference type="NCBI Taxonomy" id="2294116"/>
    <lineage>
        <taxon>Bacteria</taxon>
        <taxon>Pseudomonadati</taxon>
        <taxon>Bacteroidota</taxon>
        <taxon>Chitinophagia</taxon>
        <taxon>Chitinophagales</taxon>
        <taxon>Chitinophagaceae</taxon>
        <taxon>Hanamia</taxon>
    </lineage>
</organism>
<dbReference type="AlphaFoldDB" id="A0A3M9NNU4"/>
<comment type="caution">
    <text evidence="1">The sequence shown here is derived from an EMBL/GenBank/DDBJ whole genome shotgun (WGS) entry which is preliminary data.</text>
</comment>
<evidence type="ECO:0000313" key="2">
    <source>
        <dbReference type="Proteomes" id="UP000267223"/>
    </source>
</evidence>
<evidence type="ECO:0000313" key="1">
    <source>
        <dbReference type="EMBL" id="RNI38833.1"/>
    </source>
</evidence>
<gene>
    <name evidence="1" type="ORF">EFY79_04000</name>
</gene>
<accession>A0A3M9NNU4</accession>
<name>A0A3M9NNU4_9BACT</name>
<dbReference type="Proteomes" id="UP000267223">
    <property type="component" value="Unassembled WGS sequence"/>
</dbReference>
<keyword evidence="2" id="KW-1185">Reference proteome</keyword>
<sequence length="60" mass="6783">MGKVKNNLEFSLIAQKESRAIEKGLRKVSQKLIEEEKARNGYLVISDKKGNIKKVPAKDL</sequence>
<dbReference type="EMBL" id="RJJR01000002">
    <property type="protein sequence ID" value="RNI38833.1"/>
    <property type="molecule type" value="Genomic_DNA"/>
</dbReference>
<protein>
    <submittedName>
        <fullName evidence="1">Uncharacterized protein</fullName>
    </submittedName>
</protein>